<sequence>MATRPSSTSTPRPKVAVVGCGHGELNLIYQTVESECHARRGWSLSDLDLLIICGDFQAYRNALDLNCASVPRRYRRLVDFHAYYSGERTAPVLTLVIGGNHEASNYFFELYHGGWLAPNIYYLGAAGVVRYGPWRIAGLSGIFKPGDYRRPHDERVPYDSHGVRSAYHVREYDVEKLLQVTGQVDLCLSHDWPMWVELFGDYTTLYKARPHFLDSAKAAGLGSLPALEVLGKLRPRYWFSGHMHVRFEAAVAHRDHQPIQDTIRGLPVSEPIRSKLPIFQRQTSSRGGDDVTGRTEFLALSKPGPDTSSYIELKELDLPAHSDEAQYLGRSTCGKFSLHYDEEWLAITRAFNESLRIADPETLVVPPERHKKKVPSASISRHRKWVRENVTRKDLLRIPENFERHAPVHDPALPGLGDQPPEYPNSQTARLAELLQMTNRFAIVKNETQESTGIDLVDFTLDE</sequence>
<protein>
    <submittedName>
        <fullName evidence="2">Lariat debranching enzyme-like protein</fullName>
    </submittedName>
</protein>
<dbReference type="InterPro" id="IPR004843">
    <property type="entry name" value="Calcineurin-like_PHP"/>
</dbReference>
<dbReference type="EMBL" id="JPKY01000100">
    <property type="protein sequence ID" value="KFH42226.1"/>
    <property type="molecule type" value="Genomic_DNA"/>
</dbReference>
<dbReference type="SMART" id="SM01124">
    <property type="entry name" value="DBR1"/>
    <property type="match status" value="1"/>
</dbReference>
<dbReference type="InterPro" id="IPR007708">
    <property type="entry name" value="DBR1_C"/>
</dbReference>
<reference evidence="3" key="1">
    <citation type="journal article" date="2014" name="Genome Announc.">
        <title>Genome sequence and annotation of Acremonium chrysogenum, producer of the beta-lactam antibiotic cephalosporin C.</title>
        <authorList>
            <person name="Terfehr D."/>
            <person name="Dahlmann T.A."/>
            <person name="Specht T."/>
            <person name="Zadra I."/>
            <person name="Kuernsteiner H."/>
            <person name="Kueck U."/>
        </authorList>
    </citation>
    <scope>NUCLEOTIDE SEQUENCE [LARGE SCALE GENOMIC DNA]</scope>
    <source>
        <strain evidence="3">ATCC 11550 / CBS 779.69 / DSM 880 / IAM 14645 / JCM 23072 / IMI 49137</strain>
    </source>
</reference>
<dbReference type="Proteomes" id="UP000029964">
    <property type="component" value="Unassembled WGS sequence"/>
</dbReference>
<dbReference type="Pfam" id="PF05011">
    <property type="entry name" value="DBR1"/>
    <property type="match status" value="1"/>
</dbReference>
<evidence type="ECO:0000313" key="3">
    <source>
        <dbReference type="Proteomes" id="UP000029964"/>
    </source>
</evidence>
<accession>A0A086SYP4</accession>
<dbReference type="PANTHER" id="PTHR12849:SF0">
    <property type="entry name" value="LARIAT DEBRANCHING ENZYME"/>
    <property type="match status" value="1"/>
</dbReference>
<dbReference type="HOGENOM" id="CLU_005893_1_0_1"/>
<dbReference type="PANTHER" id="PTHR12849">
    <property type="entry name" value="RNA LARIAT DEBRANCHING ENZYME"/>
    <property type="match status" value="1"/>
</dbReference>
<evidence type="ECO:0000313" key="2">
    <source>
        <dbReference type="EMBL" id="KFH42226.1"/>
    </source>
</evidence>
<organism evidence="2 3">
    <name type="scientific">Hapsidospora chrysogenum (strain ATCC 11550 / CBS 779.69 / DSM 880 / IAM 14645 / JCM 23072 / IMI 49137)</name>
    <name type="common">Acremonium chrysogenum</name>
    <dbReference type="NCBI Taxonomy" id="857340"/>
    <lineage>
        <taxon>Eukaryota</taxon>
        <taxon>Fungi</taxon>
        <taxon>Dikarya</taxon>
        <taxon>Ascomycota</taxon>
        <taxon>Pezizomycotina</taxon>
        <taxon>Sordariomycetes</taxon>
        <taxon>Hypocreomycetidae</taxon>
        <taxon>Hypocreales</taxon>
        <taxon>Bionectriaceae</taxon>
        <taxon>Hapsidospora</taxon>
    </lineage>
</organism>
<dbReference type="GO" id="GO:0000398">
    <property type="term" value="P:mRNA splicing, via spliceosome"/>
    <property type="evidence" value="ECO:0007669"/>
    <property type="project" value="TreeGrafter"/>
</dbReference>
<feature type="domain" description="Lariat debranching enzyme C-terminal" evidence="1">
    <location>
        <begin position="279"/>
        <end position="441"/>
    </location>
</feature>
<dbReference type="Pfam" id="PF00149">
    <property type="entry name" value="Metallophos"/>
    <property type="match status" value="1"/>
</dbReference>
<dbReference type="AlphaFoldDB" id="A0A086SYP4"/>
<name>A0A086SYP4_HAPC1</name>
<gene>
    <name evidence="2" type="ORF">ACRE_070360</name>
</gene>
<dbReference type="InterPro" id="IPR029052">
    <property type="entry name" value="Metallo-depent_PP-like"/>
</dbReference>
<proteinExistence type="predicted"/>
<dbReference type="OrthoDB" id="407609at2759"/>
<evidence type="ECO:0000259" key="1">
    <source>
        <dbReference type="SMART" id="SM01124"/>
    </source>
</evidence>
<dbReference type="SUPFAM" id="SSF56300">
    <property type="entry name" value="Metallo-dependent phosphatases"/>
    <property type="match status" value="1"/>
</dbReference>
<dbReference type="GO" id="GO:0008419">
    <property type="term" value="F:RNA lariat debranching enzyme activity"/>
    <property type="evidence" value="ECO:0007669"/>
    <property type="project" value="TreeGrafter"/>
</dbReference>
<dbReference type="GO" id="GO:0005634">
    <property type="term" value="C:nucleus"/>
    <property type="evidence" value="ECO:0007669"/>
    <property type="project" value="TreeGrafter"/>
</dbReference>
<dbReference type="STRING" id="857340.A0A086SYP4"/>
<keyword evidence="3" id="KW-1185">Reference proteome</keyword>
<comment type="caution">
    <text evidence="2">The sequence shown here is derived from an EMBL/GenBank/DDBJ whole genome shotgun (WGS) entry which is preliminary data.</text>
</comment>